<sequence>MLLSRTPPMGLLLAVLAALAAGHAALAGCGDWEPIASPSTSSSFAAAVAPRNLHNNGSLDALLQHAIASDCPSSEAVLRGAVVRLRSGGGGQCSWQLQSARGRPVCRLQVTLLALRLPCGQGALRVGGELLCGGHLGSRTVSLPAPSRSVPVLYTSVAPSADDFDALVRLEECEEAEGAAEARAVSDRDCGGLYPATPGEAVGLLSPGYPARYPHNKHCLFVLRQREQQRPACFVDVEFVDFNLASPTRGCASGDRLLVEGVDLDGAEAAFCGSRSGTTRLPLRQDAQKDGGGGATLRFLSDGESSATGFRVLATLVPCAAAGVVHDVAVEGDGVGNRSASLGVPGFPSPGFPSPGFPYPAAQPPQCCGRVHAGVQLFITSPGFPTGLGLADCVFPVARWSPQTCRVRLVLHHFLLLGSLAACDKHFLEVDGRRLCGCQSRAQFVSYFRVDEAVKQFRYFRHPLVTGAFMVEVIQEDCSGPFGAMGGPPFRGGWPARSTDGRATWSVGNVTSDIKRWGQVRFPEAGSHSGLTKTLPKGSGDWGSEYPQQGPQYPQQGPQDFLPGAQYPQQGPQGFLPGAQYPQQGPQYPQEGPQDFLPGAQYPQQGPQDFLPGAQYPQEGPQDFLPGAQYPQQGPQYPQQGPQYPQPGSQYPTQPSDQGPHATPEDGVDSSCCFDADLPQSLDAGRSAALGVLPTCGAPSYKDWMARAAAWAQTVPSALVQCPVGIFPLAKCRKLEGLNGFFATPRYPDLYPNNARICYRILRYPEQCGVQMTFLDFDLEPSPACNKDYVSLGGSSRYCGSTLLSTTLYLSFESSLYIDILFVTDDAVSARGFRASFRQVACGAPGVIGGQGPGPFPSSIPGPVQGGVSDVVPLYPGGLPGGVPGAPAIMPGFFPGDFPGRTPGVVPSIFPGAIPGGVPGGPPIGVPAIGAGAYPGGFPTIGYPGPVPGAYPEYGPPYRPRPVPVSEEGPYQASGQPERPPVLPDYPRYPEPTTPAPAPPLPPPRTPPPPVTVCGGDVRQQQFALSLRDVFSHPECVFTVRRVSQDICGLQVRVERMGLDCQREHLVVGDRTLCGADLVGQTVMVDFFGDAVQILYQGEASAQGDFFVHLQQVADCLELDVTPVARFGKAAPDDVATPATPTACVAVLDAAHGAILAVVRYGIFLWDFQ</sequence>
<protein>
    <submittedName>
        <fullName evidence="8">Uncharacterized protein LOC113214307</fullName>
    </submittedName>
</protein>
<dbReference type="SUPFAM" id="SSF49854">
    <property type="entry name" value="Spermadhesin, CUB domain"/>
    <property type="match status" value="2"/>
</dbReference>
<evidence type="ECO:0000313" key="7">
    <source>
        <dbReference type="Proteomes" id="UP000504606"/>
    </source>
</evidence>
<feature type="signal peptide" evidence="5">
    <location>
        <begin position="1"/>
        <end position="24"/>
    </location>
</feature>
<dbReference type="GeneID" id="113214307"/>
<organism evidence="7 8">
    <name type="scientific">Frankliniella occidentalis</name>
    <name type="common">Western flower thrips</name>
    <name type="synonym">Euthrips occidentalis</name>
    <dbReference type="NCBI Taxonomy" id="133901"/>
    <lineage>
        <taxon>Eukaryota</taxon>
        <taxon>Metazoa</taxon>
        <taxon>Ecdysozoa</taxon>
        <taxon>Arthropoda</taxon>
        <taxon>Hexapoda</taxon>
        <taxon>Insecta</taxon>
        <taxon>Pterygota</taxon>
        <taxon>Neoptera</taxon>
        <taxon>Paraneoptera</taxon>
        <taxon>Thysanoptera</taxon>
        <taxon>Terebrantia</taxon>
        <taxon>Thripoidea</taxon>
        <taxon>Thripidae</taxon>
        <taxon>Frankliniella</taxon>
    </lineage>
</organism>
<dbReference type="RefSeq" id="XP_052129929.1">
    <property type="nucleotide sequence ID" value="XM_052273969.1"/>
</dbReference>
<evidence type="ECO:0000256" key="1">
    <source>
        <dbReference type="ARBA" id="ARBA00022737"/>
    </source>
</evidence>
<dbReference type="PROSITE" id="PS01180">
    <property type="entry name" value="CUB"/>
    <property type="match status" value="2"/>
</dbReference>
<keyword evidence="1" id="KW-0677">Repeat</keyword>
<dbReference type="AlphaFoldDB" id="A0A9C6XSS5"/>
<feature type="compositionally biased region" description="Low complexity" evidence="4">
    <location>
        <begin position="626"/>
        <end position="655"/>
    </location>
</feature>
<evidence type="ECO:0000256" key="2">
    <source>
        <dbReference type="ARBA" id="ARBA00023157"/>
    </source>
</evidence>
<dbReference type="Pfam" id="PF00431">
    <property type="entry name" value="CUB"/>
    <property type="match status" value="2"/>
</dbReference>
<dbReference type="SMART" id="SM00042">
    <property type="entry name" value="CUB"/>
    <property type="match status" value="2"/>
</dbReference>
<dbReference type="InterPro" id="IPR000859">
    <property type="entry name" value="CUB_dom"/>
</dbReference>
<dbReference type="CDD" id="cd00041">
    <property type="entry name" value="CUB"/>
    <property type="match status" value="2"/>
</dbReference>
<evidence type="ECO:0000256" key="5">
    <source>
        <dbReference type="SAM" id="SignalP"/>
    </source>
</evidence>
<name>A0A9C6XSS5_FRAOC</name>
<dbReference type="KEGG" id="foc:113214307"/>
<feature type="domain" description="CUB" evidence="6">
    <location>
        <begin position="722"/>
        <end position="840"/>
    </location>
</feature>
<dbReference type="PROSITE" id="PS51257">
    <property type="entry name" value="PROKAR_LIPOPROTEIN"/>
    <property type="match status" value="1"/>
</dbReference>
<feature type="domain" description="CUB" evidence="6">
    <location>
        <begin position="190"/>
        <end position="317"/>
    </location>
</feature>
<evidence type="ECO:0000313" key="8">
    <source>
        <dbReference type="RefSeq" id="XP_052129929.1"/>
    </source>
</evidence>
<gene>
    <name evidence="8" type="primary">LOC113214307</name>
</gene>
<keyword evidence="5" id="KW-0732">Signal</keyword>
<feature type="compositionally biased region" description="Pro residues" evidence="4">
    <location>
        <begin position="978"/>
        <end position="1007"/>
    </location>
</feature>
<comment type="caution">
    <text evidence="3">Lacks conserved residue(s) required for the propagation of feature annotation.</text>
</comment>
<evidence type="ECO:0000256" key="4">
    <source>
        <dbReference type="SAM" id="MobiDB-lite"/>
    </source>
</evidence>
<keyword evidence="2" id="KW-1015">Disulfide bond</keyword>
<proteinExistence type="predicted"/>
<feature type="compositionally biased region" description="Low complexity" evidence="4">
    <location>
        <begin position="546"/>
        <end position="594"/>
    </location>
</feature>
<keyword evidence="7" id="KW-1185">Reference proteome</keyword>
<dbReference type="Gene3D" id="2.60.120.290">
    <property type="entry name" value="Spermadhesin, CUB domain"/>
    <property type="match status" value="2"/>
</dbReference>
<dbReference type="InterPro" id="IPR035914">
    <property type="entry name" value="Sperma_CUB_dom_sf"/>
</dbReference>
<reference evidence="8" key="1">
    <citation type="submission" date="2025-08" db="UniProtKB">
        <authorList>
            <consortium name="RefSeq"/>
        </authorList>
    </citation>
    <scope>IDENTIFICATION</scope>
    <source>
        <tissue evidence="8">Whole organism</tissue>
    </source>
</reference>
<evidence type="ECO:0000259" key="6">
    <source>
        <dbReference type="PROSITE" id="PS01180"/>
    </source>
</evidence>
<evidence type="ECO:0000256" key="3">
    <source>
        <dbReference type="PROSITE-ProRule" id="PRU00059"/>
    </source>
</evidence>
<feature type="region of interest" description="Disordered" evidence="4">
    <location>
        <begin position="525"/>
        <end position="674"/>
    </location>
</feature>
<feature type="region of interest" description="Disordered" evidence="4">
    <location>
        <begin position="958"/>
        <end position="1007"/>
    </location>
</feature>
<feature type="chain" id="PRO_5039369141" evidence="5">
    <location>
        <begin position="25"/>
        <end position="1169"/>
    </location>
</feature>
<dbReference type="OrthoDB" id="6369184at2759"/>
<accession>A0A9C6XSS5</accession>
<dbReference type="Proteomes" id="UP000504606">
    <property type="component" value="Unplaced"/>
</dbReference>
<dbReference type="PANTHER" id="PTHR24251">
    <property type="entry name" value="OVOCHYMASE-RELATED"/>
    <property type="match status" value="1"/>
</dbReference>